<proteinExistence type="predicted"/>
<evidence type="ECO:0000256" key="1">
    <source>
        <dbReference type="SAM" id="Phobius"/>
    </source>
</evidence>
<keyword evidence="1" id="KW-1133">Transmembrane helix</keyword>
<dbReference type="Proteomes" id="UP000236291">
    <property type="component" value="Unassembled WGS sequence"/>
</dbReference>
<organism evidence="2 3">
    <name type="scientific">Trifolium pratense</name>
    <name type="common">Red clover</name>
    <dbReference type="NCBI Taxonomy" id="57577"/>
    <lineage>
        <taxon>Eukaryota</taxon>
        <taxon>Viridiplantae</taxon>
        <taxon>Streptophyta</taxon>
        <taxon>Embryophyta</taxon>
        <taxon>Tracheophyta</taxon>
        <taxon>Spermatophyta</taxon>
        <taxon>Magnoliopsida</taxon>
        <taxon>eudicotyledons</taxon>
        <taxon>Gunneridae</taxon>
        <taxon>Pentapetalae</taxon>
        <taxon>rosids</taxon>
        <taxon>fabids</taxon>
        <taxon>Fabales</taxon>
        <taxon>Fabaceae</taxon>
        <taxon>Papilionoideae</taxon>
        <taxon>50 kb inversion clade</taxon>
        <taxon>NPAAA clade</taxon>
        <taxon>Hologalegina</taxon>
        <taxon>IRL clade</taxon>
        <taxon>Trifolieae</taxon>
        <taxon>Trifolium</taxon>
    </lineage>
</organism>
<dbReference type="AlphaFoldDB" id="A0A2K3NW93"/>
<feature type="transmembrane region" description="Helical" evidence="1">
    <location>
        <begin position="78"/>
        <end position="96"/>
    </location>
</feature>
<comment type="caution">
    <text evidence="2">The sequence shown here is derived from an EMBL/GenBank/DDBJ whole genome shotgun (WGS) entry which is preliminary data.</text>
</comment>
<keyword evidence="1" id="KW-0812">Transmembrane</keyword>
<dbReference type="EMBL" id="ASHM01001805">
    <property type="protein sequence ID" value="PNY07308.1"/>
    <property type="molecule type" value="Genomic_DNA"/>
</dbReference>
<name>A0A2K3NW93_TRIPR</name>
<sequence length="134" mass="15487">MEDKPQMSPNEKQQMNQELFIRCIAPPLGFSGNKLIAACIVYVSCIGDHLKLRVQVPVLTIVSSKLVAMQLRYEKQNLLMVMRFFLLLFLTYYFQVPGTPEHPKSRQLWWNGSTTASLFINNLVWEDDSSKQSF</sequence>
<evidence type="ECO:0000313" key="3">
    <source>
        <dbReference type="Proteomes" id="UP000236291"/>
    </source>
</evidence>
<dbReference type="STRING" id="57577.A0A2K3NW93"/>
<reference evidence="2 3" key="1">
    <citation type="journal article" date="2014" name="Am. J. Bot.">
        <title>Genome assembly and annotation for red clover (Trifolium pratense; Fabaceae).</title>
        <authorList>
            <person name="Istvanek J."/>
            <person name="Jaros M."/>
            <person name="Krenek A."/>
            <person name="Repkova J."/>
        </authorList>
    </citation>
    <scope>NUCLEOTIDE SEQUENCE [LARGE SCALE GENOMIC DNA]</scope>
    <source>
        <strain evidence="3">cv. Tatra</strain>
        <tissue evidence="2">Young leaves</tissue>
    </source>
</reference>
<evidence type="ECO:0000313" key="2">
    <source>
        <dbReference type="EMBL" id="PNY07308.1"/>
    </source>
</evidence>
<protein>
    <submittedName>
        <fullName evidence="2">Myosin-H heavy chain-like protein</fullName>
    </submittedName>
</protein>
<accession>A0A2K3NW93</accession>
<reference evidence="2 3" key="2">
    <citation type="journal article" date="2017" name="Front. Plant Sci.">
        <title>Gene Classification and Mining of Molecular Markers Useful in Red Clover (Trifolium pratense) Breeding.</title>
        <authorList>
            <person name="Istvanek J."/>
            <person name="Dluhosova J."/>
            <person name="Dluhos P."/>
            <person name="Patkova L."/>
            <person name="Nedelnik J."/>
            <person name="Repkova J."/>
        </authorList>
    </citation>
    <scope>NUCLEOTIDE SEQUENCE [LARGE SCALE GENOMIC DNA]</scope>
    <source>
        <strain evidence="3">cv. Tatra</strain>
        <tissue evidence="2">Young leaves</tissue>
    </source>
</reference>
<keyword evidence="1" id="KW-0472">Membrane</keyword>
<gene>
    <name evidence="2" type="ORF">L195_g003799</name>
</gene>